<evidence type="ECO:0000256" key="4">
    <source>
        <dbReference type="PROSITE-ProRule" id="PRU00335"/>
    </source>
</evidence>
<evidence type="ECO:0000313" key="6">
    <source>
        <dbReference type="EMBL" id="MBP2707605.1"/>
    </source>
</evidence>
<name>A0A941AKL5_9ACTN</name>
<reference evidence="6" key="1">
    <citation type="submission" date="2021-02" db="EMBL/GenBank/DDBJ databases">
        <title>Draft genome sequence of Microbispora sp. RL4-1S isolated from rice leaves in Thailand.</title>
        <authorList>
            <person name="Muangham S."/>
            <person name="Duangmal K."/>
        </authorList>
    </citation>
    <scope>NUCLEOTIDE SEQUENCE</scope>
    <source>
        <strain evidence="6">RL4-1S</strain>
    </source>
</reference>
<dbReference type="Proteomes" id="UP000674234">
    <property type="component" value="Unassembled WGS sequence"/>
</dbReference>
<dbReference type="Gene3D" id="1.10.357.10">
    <property type="entry name" value="Tetracycline Repressor, domain 2"/>
    <property type="match status" value="1"/>
</dbReference>
<dbReference type="InterPro" id="IPR036271">
    <property type="entry name" value="Tet_transcr_reg_TetR-rel_C_sf"/>
</dbReference>
<keyword evidence="7" id="KW-1185">Reference proteome</keyword>
<comment type="caution">
    <text evidence="6">The sequence shown here is derived from an EMBL/GenBank/DDBJ whole genome shotgun (WGS) entry which is preliminary data.</text>
</comment>
<keyword evidence="1" id="KW-0805">Transcription regulation</keyword>
<feature type="domain" description="HTH tetR-type" evidence="5">
    <location>
        <begin position="10"/>
        <end position="70"/>
    </location>
</feature>
<evidence type="ECO:0000313" key="7">
    <source>
        <dbReference type="Proteomes" id="UP000674234"/>
    </source>
</evidence>
<dbReference type="PROSITE" id="PS50977">
    <property type="entry name" value="HTH_TETR_2"/>
    <property type="match status" value="1"/>
</dbReference>
<evidence type="ECO:0000256" key="1">
    <source>
        <dbReference type="ARBA" id="ARBA00023015"/>
    </source>
</evidence>
<accession>A0A941AKL5</accession>
<dbReference type="GO" id="GO:0003677">
    <property type="term" value="F:DNA binding"/>
    <property type="evidence" value="ECO:0007669"/>
    <property type="project" value="UniProtKB-UniRule"/>
</dbReference>
<dbReference type="SUPFAM" id="SSF48498">
    <property type="entry name" value="Tetracyclin repressor-like, C-terminal domain"/>
    <property type="match status" value="1"/>
</dbReference>
<dbReference type="PANTHER" id="PTHR47506:SF7">
    <property type="entry name" value="TRANSCRIPTIONAL REGULATORY PROTEIN"/>
    <property type="match status" value="1"/>
</dbReference>
<dbReference type="InterPro" id="IPR001647">
    <property type="entry name" value="HTH_TetR"/>
</dbReference>
<dbReference type="Pfam" id="PF00440">
    <property type="entry name" value="TetR_N"/>
    <property type="match status" value="1"/>
</dbReference>
<keyword evidence="3" id="KW-0804">Transcription</keyword>
<dbReference type="Gene3D" id="1.10.10.60">
    <property type="entry name" value="Homeodomain-like"/>
    <property type="match status" value="1"/>
</dbReference>
<dbReference type="SUPFAM" id="SSF46689">
    <property type="entry name" value="Homeodomain-like"/>
    <property type="match status" value="1"/>
</dbReference>
<evidence type="ECO:0000259" key="5">
    <source>
        <dbReference type="PROSITE" id="PS50977"/>
    </source>
</evidence>
<feature type="DNA-binding region" description="H-T-H motif" evidence="4">
    <location>
        <begin position="33"/>
        <end position="52"/>
    </location>
</feature>
<dbReference type="PRINTS" id="PR00455">
    <property type="entry name" value="HTHTETR"/>
</dbReference>
<evidence type="ECO:0000256" key="3">
    <source>
        <dbReference type="ARBA" id="ARBA00023163"/>
    </source>
</evidence>
<dbReference type="InterPro" id="IPR009057">
    <property type="entry name" value="Homeodomain-like_sf"/>
</dbReference>
<keyword evidence="2 4" id="KW-0238">DNA-binding</keyword>
<proteinExistence type="predicted"/>
<evidence type="ECO:0000256" key="2">
    <source>
        <dbReference type="ARBA" id="ARBA00023125"/>
    </source>
</evidence>
<dbReference type="AlphaFoldDB" id="A0A941AKL5"/>
<sequence>MGRVSRAQAEEHRRQVVEAASRLFRERGVQAVGLGELMGEVGLTHGGFYRQFASKDALVAEAVAQAFAEETSYGDAGGRPAGPEGARRDLLDAYLSPAHRDDAGSGCPVAGFGADMARDEAAAAAREPYAEGVRRFARQVSADGGEDLAAVCTMVGALLLARATAGTELSDEILRAARTALDG</sequence>
<protein>
    <submittedName>
        <fullName evidence="6">TetR family transcriptional regulator</fullName>
    </submittedName>
</protein>
<dbReference type="EMBL" id="JAFCNB010000021">
    <property type="protein sequence ID" value="MBP2707605.1"/>
    <property type="molecule type" value="Genomic_DNA"/>
</dbReference>
<organism evidence="6 7">
    <name type="scientific">Microbispora oryzae</name>
    <dbReference type="NCBI Taxonomy" id="2806554"/>
    <lineage>
        <taxon>Bacteria</taxon>
        <taxon>Bacillati</taxon>
        <taxon>Actinomycetota</taxon>
        <taxon>Actinomycetes</taxon>
        <taxon>Streptosporangiales</taxon>
        <taxon>Streptosporangiaceae</taxon>
        <taxon>Microbispora</taxon>
    </lineage>
</organism>
<dbReference type="PANTHER" id="PTHR47506">
    <property type="entry name" value="TRANSCRIPTIONAL REGULATORY PROTEIN"/>
    <property type="match status" value="1"/>
</dbReference>
<gene>
    <name evidence="6" type="ORF">JOL79_27870</name>
</gene>